<gene>
    <name evidence="1" type="ORF">Y717_10770</name>
</gene>
<evidence type="ECO:0000313" key="1">
    <source>
        <dbReference type="EMBL" id="PVE04670.1"/>
    </source>
</evidence>
<sequence>MAGVQKQITLVKGGTRKDGQEVSDMRVVGTAPALMDGTTKPTVNNIAAAPTQADFNALLAALRTRGVIGGS</sequence>
<dbReference type="EMBL" id="AZSP01000384">
    <property type="protein sequence ID" value="PVE04670.1"/>
    <property type="molecule type" value="Genomic_DNA"/>
</dbReference>
<dbReference type="Proteomes" id="UP000245992">
    <property type="component" value="Unassembled WGS sequence"/>
</dbReference>
<reference evidence="1 2" key="1">
    <citation type="submission" date="2013-12" db="EMBL/GenBank/DDBJ databases">
        <title>Annotated genome of Streptomyces scopuliridis.</title>
        <authorList>
            <person name="Olson J.B."/>
        </authorList>
    </citation>
    <scope>NUCLEOTIDE SEQUENCE [LARGE SCALE GENOMIC DNA]</scope>
    <source>
        <strain evidence="1 2">RB72</strain>
    </source>
</reference>
<name>A0A2T7SP50_9ACTN</name>
<accession>A0A2T7SP50</accession>
<protein>
    <recommendedName>
        <fullName evidence="3">Head fiber protein</fullName>
    </recommendedName>
</protein>
<proteinExistence type="predicted"/>
<keyword evidence="2" id="KW-1185">Reference proteome</keyword>
<evidence type="ECO:0000313" key="2">
    <source>
        <dbReference type="Proteomes" id="UP000245992"/>
    </source>
</evidence>
<dbReference type="RefSeq" id="WP_030352466.1">
    <property type="nucleotide sequence ID" value="NZ_AZSP01000384.1"/>
</dbReference>
<organism evidence="1 2">
    <name type="scientific">Streptomyces scopuliridis RB72</name>
    <dbReference type="NCBI Taxonomy" id="1440053"/>
    <lineage>
        <taxon>Bacteria</taxon>
        <taxon>Bacillati</taxon>
        <taxon>Actinomycetota</taxon>
        <taxon>Actinomycetes</taxon>
        <taxon>Kitasatosporales</taxon>
        <taxon>Streptomycetaceae</taxon>
        <taxon>Streptomyces</taxon>
    </lineage>
</organism>
<dbReference type="OrthoDB" id="4351077at2"/>
<comment type="caution">
    <text evidence="1">The sequence shown here is derived from an EMBL/GenBank/DDBJ whole genome shotgun (WGS) entry which is preliminary data.</text>
</comment>
<dbReference type="STRING" id="1440053.GCA_000718095_03410"/>
<evidence type="ECO:0008006" key="3">
    <source>
        <dbReference type="Google" id="ProtNLM"/>
    </source>
</evidence>
<dbReference type="AlphaFoldDB" id="A0A2T7SP50"/>